<keyword evidence="8" id="KW-0539">Nucleus</keyword>
<evidence type="ECO:0000313" key="11">
    <source>
        <dbReference type="Proteomes" id="UP000230750"/>
    </source>
</evidence>
<dbReference type="InterPro" id="IPR058779">
    <property type="entry name" value="Ig_NUP210_13th"/>
</dbReference>
<evidence type="ECO:0000256" key="4">
    <source>
        <dbReference type="ARBA" id="ARBA00022729"/>
    </source>
</evidence>
<dbReference type="Pfam" id="PF26182">
    <property type="entry name" value="Ig_NUP210_5th"/>
    <property type="match status" value="1"/>
</dbReference>
<dbReference type="InterPro" id="IPR056897">
    <property type="entry name" value="Ig_NUP210_4th"/>
</dbReference>
<dbReference type="Pfam" id="PF22969">
    <property type="entry name" value="Ig_NUP210_2nd"/>
    <property type="match status" value="1"/>
</dbReference>
<feature type="domain" description="BIG2" evidence="9">
    <location>
        <begin position="397"/>
        <end position="475"/>
    </location>
</feature>
<dbReference type="Pfam" id="PF26181">
    <property type="entry name" value="Ig_NUP210_13th"/>
    <property type="match status" value="1"/>
</dbReference>
<keyword evidence="5" id="KW-1133">Transmembrane helix</keyword>
<comment type="subcellular location">
    <subcellularLocation>
        <location evidence="1">Nucleus membrane</location>
        <topology evidence="1">Single-pass membrane protein</topology>
    </subcellularLocation>
</comment>
<dbReference type="InterPro" id="IPR056898">
    <property type="entry name" value="Ig_NUP210_6th"/>
</dbReference>
<evidence type="ECO:0000256" key="7">
    <source>
        <dbReference type="ARBA" id="ARBA00023180"/>
    </source>
</evidence>
<evidence type="ECO:0000256" key="1">
    <source>
        <dbReference type="ARBA" id="ARBA00004590"/>
    </source>
</evidence>
<evidence type="ECO:0000256" key="8">
    <source>
        <dbReference type="ARBA" id="ARBA00023242"/>
    </source>
</evidence>
<dbReference type="Pfam" id="PF22959">
    <property type="entry name" value="Ig_NUP210_15th"/>
    <property type="match status" value="1"/>
</dbReference>
<dbReference type="Pfam" id="PF22967">
    <property type="entry name" value="Ig_NUP210_1st"/>
    <property type="match status" value="1"/>
</dbReference>
<protein>
    <submittedName>
        <fullName evidence="10">Putative nuclear pore membrane glycoprotein</fullName>
    </submittedName>
</protein>
<organism evidence="10 11">
    <name type="scientific">Stichopus japonicus</name>
    <name type="common">Sea cucumber</name>
    <dbReference type="NCBI Taxonomy" id="307972"/>
    <lineage>
        <taxon>Eukaryota</taxon>
        <taxon>Metazoa</taxon>
        <taxon>Echinodermata</taxon>
        <taxon>Eleutherozoa</taxon>
        <taxon>Echinozoa</taxon>
        <taxon>Holothuroidea</taxon>
        <taxon>Aspidochirotacea</taxon>
        <taxon>Aspidochirotida</taxon>
        <taxon>Stichopodidae</taxon>
        <taxon>Apostichopus</taxon>
    </lineage>
</organism>
<sequence>MEFICRYRIRILQTFLHQKRHSRPIGSKPGRECSTRAVVTAVSTHPSQKTTVVYAEEEGSGLSLRCDVIVAKIVFIDIVTTTRILYLGDSPEEFEVRALDDKGNTFSSLEGLEFEWALLSDDTAPTVIDAKSILKFVTFQDSKYSALSHIAKFEAKDKQGDRILIEGLRAGSAKVETRLKAEVFQDVKPSVVRLIVIDHLMLNPSQDIYILVYCQVQFYVEKLRQGKVTVLPMPSSQYHLDVGNGTVATLDASTSMLTGLALGDTHVTLKDHNIREGFSLPSTGVHVIEPKYLGFVILPGKNWVLQTNSWYEILIEVYDRDSNKMFPANIPNIRIKTIFPELYFEVKRSTENGSFHYIRTKQSGITEIEASLLAIVKPDGEKVLFDNPISESQEVEIYDAVKVMPEYLSFPWLPTGNRQYSYRLEATGGTGTYIWSSSDLPVANVNVQGTVTTTKEMGVTEVTAADSRNPSHYATCMVYVQAPTEMQFIDGQVEVLVGDELHLPLAMFGEVLENGKKIRISMTDCNMVALRSSIAARISLNQSTPGRMSSSPQALDPDSVAIVTPGSSKTVVFQGGPQPWVLDPTQYFERLNGEKAEHVSINHLKSSRGSRGLHVFQVLCTKRGEQVLTAEVGNGPTSRNKYPAIAKAFVQFRCANPIPVMNNNEIEFEVKAVDGQGNFFDNSSSLIIKWSSTNNNLASFDSSIMTYADLDGDVIGSRTLKAIQVCKLSTKEGPVTLTATSTSYDTGLLQQHGVKMSSKVEMLSTSVDLMLVSEARIEPTKLSIFNHPSNKAELKLLGGSSHFLLRPNPPGLADVTFIEKKKTIKVVPLHDGKLTITAIDLCLATTHHASAEVNMARCSHDTAARCRSVHAIAQEASVVLVRIILSIACLQVQVEHDIIAEVRVLDSTGQPLSVSFFPLMNLKPNVESDIIEVRPDQTKPPDQYTSYYTVHGAVLGFTNLAFTATSKTGQLVSSRVRDIQVFPPLRLSPRNVTLIVGQSFQIRSLGGPQPLSEVEYSNSEKQIAEISGSGIIEAQAVGNTVITGTAIGFDPDVGSDVTYSTDIVNVHVIELGGVKIHAPLHRLETDTLMPAYAMGLHDQETPFTIGSATPGLQFFWSSSNNDVIRVESVFSEDGVEPSPENSVSIRVRTVNPGEATLRLQVTVSSQSRHQVVRNGLLTDEIRIEVFEKLVMFDSCECRLLMAPRLKPDGSAIMSYTLLSNSGSEPIVTVSPQGVVTSGSRTGKAVIEVVARESFRANQTMLALVQVKPVSYIAIEPATHLATSQTADLKVYPVGLPLAFSVGFYDNIGERFDATNMRVAHRLHRFDYLQLQAGPENSTFAARAAHHGSTIFKIWDEDNPRVDDYVNVPVGNVLQPTDRDFVVGDVIRMPHASDWSRRNIIGLSIISSDNLNYIDLLEVRYRFLNNATFQRPKLLQL</sequence>
<keyword evidence="3" id="KW-0812">Transmembrane</keyword>
<keyword evidence="6" id="KW-0472">Membrane</keyword>
<dbReference type="InterPro" id="IPR056899">
    <property type="entry name" value="Ig_NUP210_9th"/>
</dbReference>
<dbReference type="InterPro" id="IPR045197">
    <property type="entry name" value="NUP210-like"/>
</dbReference>
<proteinExistence type="inferred from homology"/>
<dbReference type="Pfam" id="PF02368">
    <property type="entry name" value="Big_2"/>
    <property type="match status" value="1"/>
</dbReference>
<name>A0A2G8L1V7_STIJA</name>
<dbReference type="EMBL" id="MRZV01000259">
    <property type="protein sequence ID" value="PIK54185.1"/>
    <property type="molecule type" value="Genomic_DNA"/>
</dbReference>
<dbReference type="GO" id="GO:0031965">
    <property type="term" value="C:nuclear membrane"/>
    <property type="evidence" value="ECO:0007669"/>
    <property type="project" value="UniProtKB-SubCell"/>
</dbReference>
<dbReference type="InterPro" id="IPR055094">
    <property type="entry name" value="NUP210_Ig15"/>
</dbReference>
<dbReference type="Pfam" id="PF22962">
    <property type="entry name" value="Ig_NUP210_7th"/>
    <property type="match status" value="1"/>
</dbReference>
<keyword evidence="11" id="KW-1185">Reference proteome</keyword>
<dbReference type="InterPro" id="IPR008964">
    <property type="entry name" value="Invasin/intimin_cell_adhesion"/>
</dbReference>
<dbReference type="InterPro" id="IPR055098">
    <property type="entry name" value="Ig_NUP210_3rd"/>
</dbReference>
<dbReference type="Gene3D" id="2.60.40.1080">
    <property type="match status" value="1"/>
</dbReference>
<evidence type="ECO:0000313" key="10">
    <source>
        <dbReference type="EMBL" id="PIK54185.1"/>
    </source>
</evidence>
<dbReference type="InterPro" id="IPR055096">
    <property type="entry name" value="Ig_NUP210_1st"/>
</dbReference>
<dbReference type="Pfam" id="PF26184">
    <property type="entry name" value="Ig_NUP210_8th"/>
    <property type="match status" value="1"/>
</dbReference>
<dbReference type="Pfam" id="PF24991">
    <property type="entry name" value="Ig_NUP210_4th"/>
    <property type="match status" value="1"/>
</dbReference>
<dbReference type="OrthoDB" id="361283at2759"/>
<dbReference type="InterPro" id="IPR055097">
    <property type="entry name" value="Ig_NUP210_2nd"/>
</dbReference>
<dbReference type="InterPro" id="IPR003343">
    <property type="entry name" value="Big_2"/>
</dbReference>
<dbReference type="SMART" id="SM00635">
    <property type="entry name" value="BID_2"/>
    <property type="match status" value="2"/>
</dbReference>
<dbReference type="Proteomes" id="UP000230750">
    <property type="component" value="Unassembled WGS sequence"/>
</dbReference>
<feature type="domain" description="BIG2" evidence="9">
    <location>
        <begin position="981"/>
        <end position="1061"/>
    </location>
</feature>
<evidence type="ECO:0000256" key="2">
    <source>
        <dbReference type="ARBA" id="ARBA00007313"/>
    </source>
</evidence>
<dbReference type="STRING" id="307972.A0A2G8L1V7"/>
<dbReference type="SUPFAM" id="SSF49373">
    <property type="entry name" value="Invasin/intimin cell-adhesion fragments"/>
    <property type="match status" value="1"/>
</dbReference>
<dbReference type="PANTHER" id="PTHR23019:SF0">
    <property type="entry name" value="NUCLEAR PORE MEMBRANE GLYCOPROTEIN 210"/>
    <property type="match status" value="1"/>
</dbReference>
<dbReference type="Pfam" id="PF22963">
    <property type="entry name" value="Ig_NUP210_3rd"/>
    <property type="match status" value="1"/>
</dbReference>
<comment type="similarity">
    <text evidence="2">Belongs to the NUP210 family.</text>
</comment>
<evidence type="ECO:0000256" key="5">
    <source>
        <dbReference type="ARBA" id="ARBA00022989"/>
    </source>
</evidence>
<evidence type="ECO:0000259" key="9">
    <source>
        <dbReference type="SMART" id="SM00635"/>
    </source>
</evidence>
<dbReference type="PANTHER" id="PTHR23019">
    <property type="entry name" value="NUCLEAR PORE MEMBRANE GLYCOPROTEIN GP210-RELATED"/>
    <property type="match status" value="1"/>
</dbReference>
<comment type="caution">
    <text evidence="10">The sequence shown here is derived from an EMBL/GenBank/DDBJ whole genome shotgun (WGS) entry which is preliminary data.</text>
</comment>
<evidence type="ECO:0000256" key="3">
    <source>
        <dbReference type="ARBA" id="ARBA00022692"/>
    </source>
</evidence>
<dbReference type="Pfam" id="PF24902">
    <property type="entry name" value="Ig_NUP210_9th"/>
    <property type="match status" value="1"/>
</dbReference>
<dbReference type="GO" id="GO:0005643">
    <property type="term" value="C:nuclear pore"/>
    <property type="evidence" value="ECO:0007669"/>
    <property type="project" value="TreeGrafter"/>
</dbReference>
<dbReference type="Pfam" id="PF24935">
    <property type="entry name" value="Ig_NUP210_6th"/>
    <property type="match status" value="1"/>
</dbReference>
<reference evidence="10 11" key="1">
    <citation type="journal article" date="2017" name="PLoS Biol.">
        <title>The sea cucumber genome provides insights into morphological evolution and visceral regeneration.</title>
        <authorList>
            <person name="Zhang X."/>
            <person name="Sun L."/>
            <person name="Yuan J."/>
            <person name="Sun Y."/>
            <person name="Gao Y."/>
            <person name="Zhang L."/>
            <person name="Li S."/>
            <person name="Dai H."/>
            <person name="Hamel J.F."/>
            <person name="Liu C."/>
            <person name="Yu Y."/>
            <person name="Liu S."/>
            <person name="Lin W."/>
            <person name="Guo K."/>
            <person name="Jin S."/>
            <person name="Xu P."/>
            <person name="Storey K.B."/>
            <person name="Huan P."/>
            <person name="Zhang T."/>
            <person name="Zhou Y."/>
            <person name="Zhang J."/>
            <person name="Lin C."/>
            <person name="Li X."/>
            <person name="Xing L."/>
            <person name="Huo D."/>
            <person name="Sun M."/>
            <person name="Wang L."/>
            <person name="Mercier A."/>
            <person name="Li F."/>
            <person name="Yang H."/>
            <person name="Xiang J."/>
        </authorList>
    </citation>
    <scope>NUCLEOTIDE SEQUENCE [LARGE SCALE GENOMIC DNA]</scope>
    <source>
        <strain evidence="10">Shaxun</strain>
        <tissue evidence="10">Muscle</tissue>
    </source>
</reference>
<evidence type="ECO:0000256" key="6">
    <source>
        <dbReference type="ARBA" id="ARBA00023136"/>
    </source>
</evidence>
<keyword evidence="4" id="KW-0732">Signal</keyword>
<dbReference type="Pfam" id="PF26183">
    <property type="entry name" value="Ig_NUP210_14th"/>
    <property type="match status" value="1"/>
</dbReference>
<accession>A0A2G8L1V7</accession>
<dbReference type="InterPro" id="IPR055099">
    <property type="entry name" value="Ig_NUP210_7th"/>
</dbReference>
<gene>
    <name evidence="10" type="ORF">BSL78_08915</name>
</gene>
<keyword evidence="7" id="KW-0325">Glycoprotein</keyword>